<keyword evidence="3" id="KW-0812">Transmembrane</keyword>
<dbReference type="Pfam" id="PF03816">
    <property type="entry name" value="LytR_cpsA_psr"/>
    <property type="match status" value="1"/>
</dbReference>
<evidence type="ECO:0000313" key="5">
    <source>
        <dbReference type="EMBL" id="GGW34129.1"/>
    </source>
</evidence>
<feature type="transmembrane region" description="Helical" evidence="3">
    <location>
        <begin position="36"/>
        <end position="60"/>
    </location>
</feature>
<evidence type="ECO:0000256" key="1">
    <source>
        <dbReference type="ARBA" id="ARBA00006068"/>
    </source>
</evidence>
<feature type="domain" description="Cell envelope-related transcriptional attenuator" evidence="4">
    <location>
        <begin position="115"/>
        <end position="271"/>
    </location>
</feature>
<reference evidence="5" key="1">
    <citation type="journal article" date="2014" name="Int. J. Syst. Evol. Microbiol.">
        <title>Complete genome sequence of Corynebacterium casei LMG S-19264T (=DSM 44701T), isolated from a smear-ripened cheese.</title>
        <authorList>
            <consortium name="US DOE Joint Genome Institute (JGI-PGF)"/>
            <person name="Walter F."/>
            <person name="Albersmeier A."/>
            <person name="Kalinowski J."/>
            <person name="Ruckert C."/>
        </authorList>
    </citation>
    <scope>NUCLEOTIDE SEQUENCE</scope>
    <source>
        <strain evidence="5">JCM 4490</strain>
    </source>
</reference>
<feature type="compositionally biased region" description="Basic residues" evidence="2">
    <location>
        <begin position="20"/>
        <end position="32"/>
    </location>
</feature>
<dbReference type="InterPro" id="IPR004474">
    <property type="entry name" value="LytR_CpsA_psr"/>
</dbReference>
<reference evidence="5" key="2">
    <citation type="submission" date="2020-09" db="EMBL/GenBank/DDBJ databases">
        <authorList>
            <person name="Sun Q."/>
            <person name="Ohkuma M."/>
        </authorList>
    </citation>
    <scope>NUCLEOTIDE SEQUENCE</scope>
    <source>
        <strain evidence="5">JCM 4490</strain>
    </source>
</reference>
<accession>A0A918IWK5</accession>
<dbReference type="PANTHER" id="PTHR33392:SF6">
    <property type="entry name" value="POLYISOPRENYL-TEICHOIC ACID--PEPTIDOGLYCAN TEICHOIC ACID TRANSFERASE TAGU"/>
    <property type="match status" value="1"/>
</dbReference>
<evidence type="ECO:0000256" key="3">
    <source>
        <dbReference type="SAM" id="Phobius"/>
    </source>
</evidence>
<sequence length="375" mass="39608">MSAESTPGPGIPEPAETAPRRRGKGRRRKSPRSGKALRITAWTAAGVVVLGGAGAGFVYFKMNGNLRSVDINQALGDDRPTKIDNGSENILVLGSDTRSGKNKKLGGGTDDGSARSDTAMIVHVYQGHRKASVVSVPRDTLIDRPACTDTEGTAHAAASGVMFNSAYSTGGAACAVKTVESLTGIRMDHYLEVDFSGFQQLIDDLGGVRVTTTKDIDDPQSHLKLKAGPHTLGGEQALGLVRTRHGVGDGSDLGRIQLQQAFIKALIDQVKHVGVFSSPKKLYDLADTATKAVTTDSDLGSVSDLYGFAKGLQGIGSSHLKMVTMPVRYDPANPNRVLLEKNKAHLVWDALRNDRPIPASATKDTATGEARGVLS</sequence>
<dbReference type="PANTHER" id="PTHR33392">
    <property type="entry name" value="POLYISOPRENYL-TEICHOIC ACID--PEPTIDOGLYCAN TEICHOIC ACID TRANSFERASE TAGU"/>
    <property type="match status" value="1"/>
</dbReference>
<gene>
    <name evidence="5" type="ORF">GCM10010503_07760</name>
</gene>
<keyword evidence="3" id="KW-0472">Membrane</keyword>
<keyword evidence="6" id="KW-1185">Reference proteome</keyword>
<dbReference type="Proteomes" id="UP000620224">
    <property type="component" value="Unassembled WGS sequence"/>
</dbReference>
<feature type="region of interest" description="Disordered" evidence="2">
    <location>
        <begin position="1"/>
        <end position="35"/>
    </location>
</feature>
<comment type="similarity">
    <text evidence="1">Belongs to the LytR/CpsA/Psr (LCP) family.</text>
</comment>
<evidence type="ECO:0000256" key="2">
    <source>
        <dbReference type="SAM" id="MobiDB-lite"/>
    </source>
</evidence>
<dbReference type="NCBIfam" id="TIGR00350">
    <property type="entry name" value="lytR_cpsA_psr"/>
    <property type="match status" value="1"/>
</dbReference>
<organism evidence="5 6">
    <name type="scientific">Streptomyces lucensis JCM 4490</name>
    <dbReference type="NCBI Taxonomy" id="1306176"/>
    <lineage>
        <taxon>Bacteria</taxon>
        <taxon>Bacillati</taxon>
        <taxon>Actinomycetota</taxon>
        <taxon>Actinomycetes</taxon>
        <taxon>Kitasatosporales</taxon>
        <taxon>Streptomycetaceae</taxon>
        <taxon>Streptomyces</taxon>
    </lineage>
</organism>
<keyword evidence="3" id="KW-1133">Transmembrane helix</keyword>
<dbReference type="Gene3D" id="3.40.630.190">
    <property type="entry name" value="LCP protein"/>
    <property type="match status" value="1"/>
</dbReference>
<protein>
    <submittedName>
        <fullName evidence="5">Transcriptional regulator</fullName>
    </submittedName>
</protein>
<evidence type="ECO:0000259" key="4">
    <source>
        <dbReference type="Pfam" id="PF03816"/>
    </source>
</evidence>
<dbReference type="AlphaFoldDB" id="A0A918IWK5"/>
<dbReference type="RefSeq" id="WP_190013246.1">
    <property type="nucleotide sequence ID" value="NZ_BMUE01000001.1"/>
</dbReference>
<evidence type="ECO:0000313" key="6">
    <source>
        <dbReference type="Proteomes" id="UP000620224"/>
    </source>
</evidence>
<proteinExistence type="inferred from homology"/>
<name>A0A918IWK5_9ACTN</name>
<comment type="caution">
    <text evidence="5">The sequence shown here is derived from an EMBL/GenBank/DDBJ whole genome shotgun (WGS) entry which is preliminary data.</text>
</comment>
<dbReference type="EMBL" id="BMUE01000001">
    <property type="protein sequence ID" value="GGW34129.1"/>
    <property type="molecule type" value="Genomic_DNA"/>
</dbReference>
<dbReference type="InterPro" id="IPR050922">
    <property type="entry name" value="LytR/CpsA/Psr_CW_biosynth"/>
</dbReference>